<reference evidence="2" key="1">
    <citation type="submission" date="2018-05" db="EMBL/GenBank/DDBJ databases">
        <authorList>
            <person name="Li X."/>
        </authorList>
    </citation>
    <scope>NUCLEOTIDE SEQUENCE [LARGE SCALE GENOMIC DNA]</scope>
    <source>
        <strain evidence="2">YIM 73061</strain>
    </source>
</reference>
<dbReference type="Proteomes" id="UP000249725">
    <property type="component" value="Unassembled WGS sequence"/>
</dbReference>
<name>A0A328A912_9CAUL</name>
<proteinExistence type="predicted"/>
<evidence type="ECO:0000313" key="2">
    <source>
        <dbReference type="Proteomes" id="UP000249725"/>
    </source>
</evidence>
<dbReference type="AlphaFoldDB" id="A0A328A912"/>
<keyword evidence="2" id="KW-1185">Reference proteome</keyword>
<protein>
    <submittedName>
        <fullName evidence="1">Uncharacterized protein</fullName>
    </submittedName>
</protein>
<evidence type="ECO:0000313" key="1">
    <source>
        <dbReference type="EMBL" id="RAK50995.1"/>
    </source>
</evidence>
<comment type="caution">
    <text evidence="1">The sequence shown here is derived from an EMBL/GenBank/DDBJ whole genome shotgun (WGS) entry which is preliminary data.</text>
</comment>
<organism evidence="1 2">
    <name type="scientific">Phenylobacterium deserti</name>
    <dbReference type="NCBI Taxonomy" id="1914756"/>
    <lineage>
        <taxon>Bacteria</taxon>
        <taxon>Pseudomonadati</taxon>
        <taxon>Pseudomonadota</taxon>
        <taxon>Alphaproteobacteria</taxon>
        <taxon>Caulobacterales</taxon>
        <taxon>Caulobacteraceae</taxon>
        <taxon>Phenylobacterium</taxon>
    </lineage>
</organism>
<gene>
    <name evidence="1" type="ORF">DJ018_17725</name>
</gene>
<accession>A0A328A912</accession>
<dbReference type="EMBL" id="QFYR01000005">
    <property type="protein sequence ID" value="RAK50995.1"/>
    <property type="molecule type" value="Genomic_DNA"/>
</dbReference>
<sequence length="84" mass="8967">MIKNVGGLALGAALTALVQEATLPIWTVRGLQALASVGGSAGAAKTADVWGSAKRRIIEDPYWRDKVLKLSSPTYFLQSLQRGR</sequence>